<sequence length="197" mass="22256">MFTESNKNINNPTSNNLEKEVKEQVKSLNLASISNAPQVLLMTLKVKIKGKNCSLIVRAVFDSGSQKYYIRKEMVSALGLASLRLQHLSHPLFGGERINEKFHNVNKIELGTLDGSFNCNFDVDDQDIICNDVPSVSYGPWIEELQFMNIQVFDIENSSGPIDILVGCRCKQTVGCRYKQMLQADCLLEKEEFYPVD</sequence>
<dbReference type="Gene3D" id="2.40.70.10">
    <property type="entry name" value="Acid Proteases"/>
    <property type="match status" value="1"/>
</dbReference>
<comment type="caution">
    <text evidence="1">The sequence shown here is derived from an EMBL/GenBank/DDBJ whole genome shotgun (WGS) entry which is preliminary data.</text>
</comment>
<dbReference type="Proteomes" id="UP000887013">
    <property type="component" value="Unassembled WGS sequence"/>
</dbReference>
<protein>
    <submittedName>
        <fullName evidence="1">Integrase catalytic domain-containing protein</fullName>
    </submittedName>
</protein>
<keyword evidence="2" id="KW-1185">Reference proteome</keyword>
<evidence type="ECO:0000313" key="2">
    <source>
        <dbReference type="Proteomes" id="UP000887013"/>
    </source>
</evidence>
<evidence type="ECO:0000313" key="1">
    <source>
        <dbReference type="EMBL" id="GFT98587.1"/>
    </source>
</evidence>
<name>A0A8X6UDA3_NEPPI</name>
<gene>
    <name evidence="1" type="primary">AVEN_155635_1</name>
    <name evidence="1" type="ORF">NPIL_232871</name>
</gene>
<dbReference type="EMBL" id="BMAW01075796">
    <property type="protein sequence ID" value="GFT98587.1"/>
    <property type="molecule type" value="Genomic_DNA"/>
</dbReference>
<dbReference type="OrthoDB" id="6433338at2759"/>
<proteinExistence type="predicted"/>
<organism evidence="1 2">
    <name type="scientific">Nephila pilipes</name>
    <name type="common">Giant wood spider</name>
    <name type="synonym">Nephila maculata</name>
    <dbReference type="NCBI Taxonomy" id="299642"/>
    <lineage>
        <taxon>Eukaryota</taxon>
        <taxon>Metazoa</taxon>
        <taxon>Ecdysozoa</taxon>
        <taxon>Arthropoda</taxon>
        <taxon>Chelicerata</taxon>
        <taxon>Arachnida</taxon>
        <taxon>Araneae</taxon>
        <taxon>Araneomorphae</taxon>
        <taxon>Entelegynae</taxon>
        <taxon>Araneoidea</taxon>
        <taxon>Nephilidae</taxon>
        <taxon>Nephila</taxon>
    </lineage>
</organism>
<dbReference type="AlphaFoldDB" id="A0A8X6UDA3"/>
<reference evidence="1" key="1">
    <citation type="submission" date="2020-08" db="EMBL/GenBank/DDBJ databases">
        <title>Multicomponent nature underlies the extraordinary mechanical properties of spider dragline silk.</title>
        <authorList>
            <person name="Kono N."/>
            <person name="Nakamura H."/>
            <person name="Mori M."/>
            <person name="Yoshida Y."/>
            <person name="Ohtoshi R."/>
            <person name="Malay A.D."/>
            <person name="Moran D.A.P."/>
            <person name="Tomita M."/>
            <person name="Numata K."/>
            <person name="Arakawa K."/>
        </authorList>
    </citation>
    <scope>NUCLEOTIDE SEQUENCE</scope>
</reference>
<dbReference type="InterPro" id="IPR021109">
    <property type="entry name" value="Peptidase_aspartic_dom_sf"/>
</dbReference>
<accession>A0A8X6UDA3</accession>